<dbReference type="PROSITE" id="PS00135">
    <property type="entry name" value="TRYPSIN_SER"/>
    <property type="match status" value="7"/>
</dbReference>
<evidence type="ECO:0000256" key="6">
    <source>
        <dbReference type="SAM" id="MobiDB-lite"/>
    </source>
</evidence>
<dbReference type="PROSITE" id="PS00134">
    <property type="entry name" value="TRYPSIN_HIS"/>
    <property type="match status" value="6"/>
</dbReference>
<dbReference type="EMBL" id="JAGKHQ010000010">
    <property type="protein sequence ID" value="KAG7507373.1"/>
    <property type="molecule type" value="Genomic_DNA"/>
</dbReference>
<evidence type="ECO:0000256" key="2">
    <source>
        <dbReference type="ARBA" id="ARBA00022729"/>
    </source>
</evidence>
<keyword evidence="1 5" id="KW-0645">Protease</keyword>
<protein>
    <submittedName>
        <fullName evidence="10">Transmembrane protease serine 9-like</fullName>
    </submittedName>
</protein>
<dbReference type="Pfam" id="PF00089">
    <property type="entry name" value="Trypsin"/>
    <property type="match status" value="9"/>
</dbReference>
<feature type="compositionally biased region" description="Low complexity" evidence="6">
    <location>
        <begin position="1977"/>
        <end position="1989"/>
    </location>
</feature>
<keyword evidence="5" id="KW-0720">Serine protease</keyword>
<dbReference type="InterPro" id="IPR001254">
    <property type="entry name" value="Trypsin_dom"/>
</dbReference>
<feature type="domain" description="Peptidase S1" evidence="9">
    <location>
        <begin position="1158"/>
        <end position="1391"/>
    </location>
</feature>
<gene>
    <name evidence="10" type="ORF">JOB18_032143</name>
</gene>
<feature type="region of interest" description="Disordered" evidence="6">
    <location>
        <begin position="836"/>
        <end position="857"/>
    </location>
</feature>
<dbReference type="InterPro" id="IPR033116">
    <property type="entry name" value="TRYPSIN_SER"/>
</dbReference>
<dbReference type="PANTHER" id="PTHR24252:SF7">
    <property type="entry name" value="HYALIN"/>
    <property type="match status" value="1"/>
</dbReference>
<feature type="domain" description="Peptidase S1" evidence="9">
    <location>
        <begin position="36"/>
        <end position="269"/>
    </location>
</feature>
<proteinExistence type="predicted"/>
<evidence type="ECO:0000256" key="1">
    <source>
        <dbReference type="ARBA" id="ARBA00022670"/>
    </source>
</evidence>
<feature type="domain" description="Peptidase S1" evidence="9">
    <location>
        <begin position="590"/>
        <end position="823"/>
    </location>
</feature>
<feature type="region of interest" description="Disordered" evidence="6">
    <location>
        <begin position="1964"/>
        <end position="2015"/>
    </location>
</feature>
<keyword evidence="7" id="KW-0472">Membrane</keyword>
<evidence type="ECO:0000256" key="3">
    <source>
        <dbReference type="ARBA" id="ARBA00022801"/>
    </source>
</evidence>
<dbReference type="EMBL" id="JAGKHQ010000010">
    <property type="protein sequence ID" value="KAG7507372.1"/>
    <property type="molecule type" value="Genomic_DNA"/>
</dbReference>
<dbReference type="InterPro" id="IPR018114">
    <property type="entry name" value="TRYPSIN_HIS"/>
</dbReference>
<keyword evidence="2 8" id="KW-0732">Signal</keyword>
<feature type="region of interest" description="Disordered" evidence="6">
    <location>
        <begin position="1408"/>
        <end position="1444"/>
    </location>
</feature>
<keyword evidence="3 5" id="KW-0378">Hydrolase</keyword>
<feature type="domain" description="Peptidase S1" evidence="9">
    <location>
        <begin position="1402"/>
        <end position="1655"/>
    </location>
</feature>
<dbReference type="CDD" id="cd00190">
    <property type="entry name" value="Tryp_SPc"/>
    <property type="match status" value="8"/>
</dbReference>
<feature type="domain" description="Peptidase S1" evidence="9">
    <location>
        <begin position="874"/>
        <end position="1107"/>
    </location>
</feature>
<accession>A0AAV6RSM8</accession>
<dbReference type="GO" id="GO:0004252">
    <property type="term" value="F:serine-type endopeptidase activity"/>
    <property type="evidence" value="ECO:0007669"/>
    <property type="project" value="InterPro"/>
</dbReference>
<feature type="domain" description="Peptidase S1" evidence="9">
    <location>
        <begin position="313"/>
        <end position="546"/>
    </location>
</feature>
<evidence type="ECO:0000256" key="5">
    <source>
        <dbReference type="RuleBase" id="RU363034"/>
    </source>
</evidence>
<dbReference type="FunFam" id="2.40.10.10:FF:000057">
    <property type="entry name" value="Zgc:100868"/>
    <property type="match status" value="6"/>
</dbReference>
<feature type="region of interest" description="Disordered" evidence="6">
    <location>
        <begin position="1120"/>
        <end position="1141"/>
    </location>
</feature>
<dbReference type="PROSITE" id="PS50240">
    <property type="entry name" value="TRYPSIN_DOM"/>
    <property type="match status" value="9"/>
</dbReference>
<feature type="domain" description="Peptidase S1" evidence="9">
    <location>
        <begin position="1714"/>
        <end position="1947"/>
    </location>
</feature>
<feature type="chain" id="PRO_5044715176" evidence="8">
    <location>
        <begin position="19"/>
        <end position="2498"/>
    </location>
</feature>
<evidence type="ECO:0000313" key="11">
    <source>
        <dbReference type="Proteomes" id="UP000693946"/>
    </source>
</evidence>
<evidence type="ECO:0000256" key="7">
    <source>
        <dbReference type="SAM" id="Phobius"/>
    </source>
</evidence>
<sequence length="2498" mass="262202">MALLKWMCILTLTSLLSAESYAQLDVCGITPLNNRIVGGEDAPPGSWPWQVSLQGSGGHVCGGSLINREWVMSAAHCFSSTSTSGWEVSLGRQNLQGTNPNEVSRSVARIILHPNYDGDTNNNDIALLRLSSPVTFTDYIRPVCLAASGSVFNNGTDSWVTGWGAVNEGVSLPFPESLQEVEVPVLGNRQCNCLNGVGTITDNMICAGVLVGGKDSCQGDSGGPMVSKQGSVWVQSGIVSFGFGCARPNLPGVYSRVSSYQPWINSLIRSDEPGFVQFSSSGGDTDGSYTCPEPGSVASSAELCGITPLNNRIVGGEDAPPGSWPWQVSLQGSGGHVCGGSLINREWVMSAAHCFSSTSTSGWEVSLGRQNLQGTNPNEVSRSVARIILHPNYDGDTNNNDIALLRLSSPVTFTDYIRPVCLAASGSVFNNGTDSWVTGWGAVNEGVSLPFPESLQEVEVPVLGNRQCNCLSGVGTITDNMICAGVLVGGKDSCQGDSGGPMVSKQGSVWVQSGIVSFGFGCARPNLPGVYSRVSSYQPWINSLIRSDEPGFVQFSSSGGDTDGSYTCPEPGSVASSAELCGITPLNNRIVGGEDAPPGSWPWQVSLQGSGGHVCGGSLINREWVMSAAHCFSSTSTSGWEVSLGRQNLQGTNPNEVSRSVARIILHPNYDGDTNNNDIALLRLSSPVTFTDYIRPVCLAASGSVFNNGTDSWVTGWGAVNEGVSLPFPESLQEVEVPVLGNRQCNCLNGVGTITDNMICAGVLVGGKDSCQGDSGGPMVSKQGSVWVQSGIVSFGFGCARPNLPGVYSRVSSYQPWINSLIRSDEPGFVQFSSSGGDTDGSYTCPEPSATTTEPGSVASSAELCGITPLNNRIVGGEDAPPGSWPWQVSLQGSGGHVCGGSLINREWVMSAAHCFSSTSTSGWEVSLGRQNLQGTNPNEVSRSVARIILHPNYDGDTNNNDIALLRLSSPVTFTDYIRPVCLAASGSVFNNGTDSWVTGWGAVNEGVSLPFPESLQEVEVPVLGNRQCNCLNGVGTITDNMICAGVLVGGKDSCQGDSGGPMVSKQGSVWVQSGIVSFGFGCARPNLPGVYSRVSSYQPWINSLIRSDEPGFVQFSSSGGDTDGSYTCPEPSATTTEPGSVASSAELCGITPLNNRIVGGEDAPPGSWPWQVSLQGSGGHVCGGSLINREWVMSAAHCFSSTSTSGWEVSLGRQNLQGTNPNEVSRSVARIILHPNYDGDTNNNDIALLRLSSPVTFTDYIRPVCLAASGSVFNNGTDSWVTGWGAVNEGVSLPFPESLQEVEVPVLGNRQCNCLNGVGTITDNMICAGVLVGGKDSCQGDSGGPMVSKQGSVWVQSGIVSFGFGCARPNLPGVYSRVSSYQPWINSLIRSDEPGFVQFSSSGGDTDGSYTCPGLPPPLTTTTASGTSTNTAEPSATTTEPGSVASSAESVRFVVKRLHVCRHFSTSTSGWEVSLGRQNLQGTNPNEVSRSVARIILHPNYDGDTNNNDIALLRLSSPVTFTDYIRPVCLAASGSVFNNGTDSWVTGWGAVNEGVSLPFPESLQEVEVPVLGNRQCNCLNGVGTITDNMICAGVLVGGKDSCQGDSGGPMVSKQGSVWVQSGIVSFGFGCARPNLPGVYSRVSSYQPWINSLIRSDEPGFVQFSSSGGDTDGSYTCPGLPPPLTTTTASGCTEPGSVASSAELCGITPLNNRIVGGEDAPPGSWPWQVSLQGSGGHVCGGSLINREWVMSAAHCFSSTSTSGWEVSLGRQNLQGTNPNEVSRSVARIILHPNYDGDTNNNDIALLRLSSPVTFTDYIRPVCLAASGSVFNNGTDSWVTGWGAVNEGVSLPFPESLQEVEVPVLGNRQCNCLNGVGTITDNMICAGVLVGGKDSCQGDSGGPMVSKQGSVWVQSGIVSFGFGCARPNLPGVYSRVSSYQPWINSLIRSDEPGFVQFSSSGGDTDGSYTCPGLPPPLTTTTASGTSTNTAEPSATTTEPGSVASSAESNLQGTNPNEVSRSVARIILHPNYDGDTNNNDIALLRLSSPVTFTDYIRPVCLAASGSVFNNGTDSWVTGWGAVNEGVSLPFPESLQEVEVPVLGNRQCNCLNGVGTITDNMICAGVLVGGKDSCQGDSGGPMVSKQGSVWVQSGIVSFGFGCARPNLPGVYSRVSSYQPWINSLIRSDEPGFVQFSSSGGDTDGSYTCPGLQPSSATPLTTRPSTTAQAAFSPARAVCGNAPENSRAVGDSGVVPGGMWPWIASLYKNGAYTCAGTLISDNFVLTSDQCFFSNPNVLEWTVFLGHQHINGSDKFDMSLAVVKIKFSELTGSNVAVLQLAKRVSFSDIVQPVCLDVNNDISFPVGSQCWMAGWGKGSKNRGDYKAGSVLRDIETQVASCGNVLDTGNICTYAMDLQEGDQGSPLLCKWDSSWFHVAVVTMNENKVRADIQVFSKTSRFGSFLKETVGDMPSPAVFATGNTLGFTNSLFFTFTVIIIIMFQFQ</sequence>
<evidence type="ECO:0000256" key="8">
    <source>
        <dbReference type="SAM" id="SignalP"/>
    </source>
</evidence>
<feature type="compositionally biased region" description="Polar residues" evidence="6">
    <location>
        <begin position="1434"/>
        <end position="1444"/>
    </location>
</feature>
<keyword evidence="7" id="KW-1133">Transmembrane helix</keyword>
<feature type="transmembrane region" description="Helical" evidence="7">
    <location>
        <begin position="2477"/>
        <end position="2497"/>
    </location>
</feature>
<keyword evidence="4" id="KW-1015">Disulfide bond</keyword>
<reference evidence="10" key="2">
    <citation type="submission" date="2021-03" db="EMBL/GenBank/DDBJ databases">
        <authorList>
            <person name="Guerrero-Cozar I."/>
            <person name="Gomez-Garrido J."/>
            <person name="Berbel C."/>
            <person name="Martinez-Blanch J.F."/>
            <person name="Alioto T."/>
            <person name="Claros M.G."/>
            <person name="Gagnaire P.A."/>
            <person name="Manchado M."/>
        </authorList>
    </citation>
    <scope>NUCLEOTIDE SEQUENCE</scope>
    <source>
        <strain evidence="10">Sse05_10M</strain>
        <tissue evidence="10">Blood</tissue>
    </source>
</reference>
<organism evidence="10 11">
    <name type="scientific">Solea senegalensis</name>
    <name type="common">Senegalese sole</name>
    <dbReference type="NCBI Taxonomy" id="28829"/>
    <lineage>
        <taxon>Eukaryota</taxon>
        <taxon>Metazoa</taxon>
        <taxon>Chordata</taxon>
        <taxon>Craniata</taxon>
        <taxon>Vertebrata</taxon>
        <taxon>Euteleostomi</taxon>
        <taxon>Actinopterygii</taxon>
        <taxon>Neopterygii</taxon>
        <taxon>Teleostei</taxon>
        <taxon>Neoteleostei</taxon>
        <taxon>Acanthomorphata</taxon>
        <taxon>Carangaria</taxon>
        <taxon>Pleuronectiformes</taxon>
        <taxon>Pleuronectoidei</taxon>
        <taxon>Soleidae</taxon>
        <taxon>Solea</taxon>
    </lineage>
</organism>
<feature type="domain" description="Peptidase S1" evidence="9">
    <location>
        <begin position="2244"/>
        <end position="2463"/>
    </location>
</feature>
<feature type="domain" description="Peptidase S1" evidence="9">
    <location>
        <begin position="1888"/>
        <end position="2183"/>
    </location>
</feature>
<comment type="caution">
    <text evidence="10">The sequence shown here is derived from an EMBL/GenBank/DDBJ whole genome shotgun (WGS) entry which is preliminary data.</text>
</comment>
<dbReference type="Proteomes" id="UP000693946">
    <property type="component" value="Linkage Group LG18"/>
</dbReference>
<name>A0AAV6RSM8_SOLSE</name>
<feature type="compositionally biased region" description="Low complexity" evidence="6">
    <location>
        <begin position="1421"/>
        <end position="1433"/>
    </location>
</feature>
<dbReference type="FunFam" id="2.40.10.10:FF:000024">
    <property type="entry name" value="Serine protease 53"/>
    <property type="match status" value="2"/>
</dbReference>
<evidence type="ECO:0000256" key="4">
    <source>
        <dbReference type="ARBA" id="ARBA00023157"/>
    </source>
</evidence>
<reference evidence="10 11" key="1">
    <citation type="journal article" date="2021" name="Sci. Rep.">
        <title>Chromosome anchoring in Senegalese sole (Solea senegalensis) reveals sex-associated markers and genome rearrangements in flatfish.</title>
        <authorList>
            <person name="Guerrero-Cozar I."/>
            <person name="Gomez-Garrido J."/>
            <person name="Berbel C."/>
            <person name="Martinez-Blanch J.F."/>
            <person name="Alioto T."/>
            <person name="Claros M.G."/>
            <person name="Gagnaire P.A."/>
            <person name="Manchado M."/>
        </authorList>
    </citation>
    <scope>NUCLEOTIDE SEQUENCE [LARGE SCALE GENOMIC DNA]</scope>
    <source>
        <strain evidence="10">Sse05_10M</strain>
    </source>
</reference>
<evidence type="ECO:0000313" key="10">
    <source>
        <dbReference type="EMBL" id="KAG7507372.1"/>
    </source>
</evidence>
<evidence type="ECO:0000259" key="9">
    <source>
        <dbReference type="PROSITE" id="PS50240"/>
    </source>
</evidence>
<feature type="compositionally biased region" description="Polar residues" evidence="6">
    <location>
        <begin position="1990"/>
        <end position="2015"/>
    </location>
</feature>
<keyword evidence="11" id="KW-1185">Reference proteome</keyword>
<dbReference type="PANTHER" id="PTHR24252">
    <property type="entry name" value="ACROSIN-RELATED"/>
    <property type="match status" value="1"/>
</dbReference>
<feature type="signal peptide" evidence="8">
    <location>
        <begin position="1"/>
        <end position="18"/>
    </location>
</feature>
<dbReference type="SMART" id="SM00020">
    <property type="entry name" value="Tryp_SPc"/>
    <property type="match status" value="9"/>
</dbReference>
<keyword evidence="7 10" id="KW-0812">Transmembrane</keyword>
<dbReference type="GO" id="GO:0006508">
    <property type="term" value="P:proteolysis"/>
    <property type="evidence" value="ECO:0007669"/>
    <property type="project" value="UniProtKB-KW"/>
</dbReference>